<reference evidence="6 7" key="1">
    <citation type="submission" date="2016-10" db="EMBL/GenBank/DDBJ databases">
        <authorList>
            <person name="de Groot N.N."/>
        </authorList>
    </citation>
    <scope>NUCLEOTIDE SEQUENCE [LARGE SCALE GENOMIC DNA]</scope>
    <source>
        <strain evidence="6 7">DSM 43794</strain>
    </source>
</reference>
<sequence>MTANPIATVTGMNIRTAPVFRIVVLQPTTLCNLNCNYCYLPGRDKQNLMAPAAAELIAAAITDQAASNLDLEPVTVLWHGGEPTATPLDHFRQLLKPFEPLRADGLIRHSIQTNATLITPEWIDVFVTHGFNVSVSLDGPPHLNAERINRAGRPAHDQVMAGCRALQQAGLAPHVICVITPATAPHIREVISYLDQAGFPVIGFNFEEHEGINTGRPMLTRDEARRVWTEILTYYRDTPGAADRFGIRELMLLARYLNGYAPLDRDTIPTICWNGDIVLLSPELAGVTSPRYGDFVAGNIYKESLRGVLARRHSIPYVAEFERGLAECADSCSYWPVCYGGYASNRYAERGRFDVASTQHCRTMRQELVNAVLDLADPQQDAAMIRQLTPLTQAPG</sequence>
<organism evidence="6 7">
    <name type="scientific">Thermostaphylospora chromogena</name>
    <dbReference type="NCBI Taxonomy" id="35622"/>
    <lineage>
        <taxon>Bacteria</taxon>
        <taxon>Bacillati</taxon>
        <taxon>Actinomycetota</taxon>
        <taxon>Actinomycetes</taxon>
        <taxon>Streptosporangiales</taxon>
        <taxon>Thermomonosporaceae</taxon>
        <taxon>Thermostaphylospora</taxon>
    </lineage>
</organism>
<evidence type="ECO:0000313" key="7">
    <source>
        <dbReference type="Proteomes" id="UP000217103"/>
    </source>
</evidence>
<dbReference type="InterPro" id="IPR013785">
    <property type="entry name" value="Aldolase_TIM"/>
</dbReference>
<dbReference type="PROSITE" id="PS51918">
    <property type="entry name" value="RADICAL_SAM"/>
    <property type="match status" value="1"/>
</dbReference>
<keyword evidence="1" id="KW-0949">S-adenosyl-L-methionine</keyword>
<dbReference type="InterPro" id="IPR023867">
    <property type="entry name" value="Sulphatase_maturase_rSAM"/>
</dbReference>
<evidence type="ECO:0000256" key="1">
    <source>
        <dbReference type="ARBA" id="ARBA00022691"/>
    </source>
</evidence>
<dbReference type="Proteomes" id="UP000217103">
    <property type="component" value="Unassembled WGS sequence"/>
</dbReference>
<dbReference type="STRING" id="35622.SAMN04489764_2921"/>
<dbReference type="Pfam" id="PF04055">
    <property type="entry name" value="Radical_SAM"/>
    <property type="match status" value="1"/>
</dbReference>
<dbReference type="SMART" id="SM00729">
    <property type="entry name" value="Elp3"/>
    <property type="match status" value="1"/>
</dbReference>
<accession>A0A1H1FDN1</accession>
<protein>
    <recommendedName>
        <fullName evidence="5">Radical SAM core domain-containing protein</fullName>
    </recommendedName>
</protein>
<dbReference type="SFLD" id="SFLDG01072">
    <property type="entry name" value="dehydrogenase_like"/>
    <property type="match status" value="1"/>
</dbReference>
<feature type="domain" description="Radical SAM core" evidence="5">
    <location>
        <begin position="15"/>
        <end position="241"/>
    </location>
</feature>
<keyword evidence="7" id="KW-1185">Reference proteome</keyword>
<evidence type="ECO:0000256" key="2">
    <source>
        <dbReference type="ARBA" id="ARBA00022723"/>
    </source>
</evidence>
<dbReference type="InterPro" id="IPR006638">
    <property type="entry name" value="Elp3/MiaA/NifB-like_rSAM"/>
</dbReference>
<dbReference type="EMBL" id="FNKK01000002">
    <property type="protein sequence ID" value="SDQ98809.1"/>
    <property type="molecule type" value="Genomic_DNA"/>
</dbReference>
<dbReference type="InterPro" id="IPR058240">
    <property type="entry name" value="rSAM_sf"/>
</dbReference>
<dbReference type="GO" id="GO:0051536">
    <property type="term" value="F:iron-sulfur cluster binding"/>
    <property type="evidence" value="ECO:0007669"/>
    <property type="project" value="UniProtKB-KW"/>
</dbReference>
<dbReference type="PANTHER" id="PTHR43273">
    <property type="entry name" value="ANAEROBIC SULFATASE-MATURATING ENZYME HOMOLOG ASLB-RELATED"/>
    <property type="match status" value="1"/>
</dbReference>
<dbReference type="GO" id="GO:0016491">
    <property type="term" value="F:oxidoreductase activity"/>
    <property type="evidence" value="ECO:0007669"/>
    <property type="project" value="InterPro"/>
</dbReference>
<name>A0A1H1FDN1_9ACTN</name>
<evidence type="ECO:0000313" key="6">
    <source>
        <dbReference type="EMBL" id="SDQ98809.1"/>
    </source>
</evidence>
<dbReference type="OrthoDB" id="9782387at2"/>
<dbReference type="GO" id="GO:0046872">
    <property type="term" value="F:metal ion binding"/>
    <property type="evidence" value="ECO:0007669"/>
    <property type="project" value="UniProtKB-KW"/>
</dbReference>
<proteinExistence type="predicted"/>
<dbReference type="SFLD" id="SFLDG01386">
    <property type="entry name" value="main_SPASM_domain-containing"/>
    <property type="match status" value="1"/>
</dbReference>
<dbReference type="AlphaFoldDB" id="A0A1H1FDN1"/>
<dbReference type="RefSeq" id="WP_093259533.1">
    <property type="nucleotide sequence ID" value="NZ_FNKK01000002.1"/>
</dbReference>
<dbReference type="SFLD" id="SFLDS00029">
    <property type="entry name" value="Radical_SAM"/>
    <property type="match status" value="1"/>
</dbReference>
<evidence type="ECO:0000256" key="4">
    <source>
        <dbReference type="ARBA" id="ARBA00023014"/>
    </source>
</evidence>
<dbReference type="SUPFAM" id="SSF102114">
    <property type="entry name" value="Radical SAM enzymes"/>
    <property type="match status" value="1"/>
</dbReference>
<keyword evidence="4" id="KW-0411">Iron-sulfur</keyword>
<keyword evidence="3" id="KW-0408">Iron</keyword>
<dbReference type="Gene3D" id="3.20.20.70">
    <property type="entry name" value="Aldolase class I"/>
    <property type="match status" value="1"/>
</dbReference>
<gene>
    <name evidence="6" type="ORF">SAMN04489764_2921</name>
</gene>
<dbReference type="PANTHER" id="PTHR43273:SF8">
    <property type="entry name" value="RADICAL SAM DOMAIN PROTEIN"/>
    <property type="match status" value="1"/>
</dbReference>
<dbReference type="CDD" id="cd01335">
    <property type="entry name" value="Radical_SAM"/>
    <property type="match status" value="1"/>
</dbReference>
<dbReference type="SFLD" id="SFLDG01067">
    <property type="entry name" value="SPASM/twitch_domain_containing"/>
    <property type="match status" value="1"/>
</dbReference>
<dbReference type="InterPro" id="IPR007197">
    <property type="entry name" value="rSAM"/>
</dbReference>
<evidence type="ECO:0000256" key="3">
    <source>
        <dbReference type="ARBA" id="ARBA00023004"/>
    </source>
</evidence>
<evidence type="ECO:0000259" key="5">
    <source>
        <dbReference type="PROSITE" id="PS51918"/>
    </source>
</evidence>
<keyword evidence="2" id="KW-0479">Metal-binding</keyword>